<proteinExistence type="predicted"/>
<protein>
    <submittedName>
        <fullName evidence="2">Uncharacterized protein</fullName>
    </submittedName>
</protein>
<keyword evidence="3" id="KW-1185">Reference proteome</keyword>
<feature type="region of interest" description="Disordered" evidence="1">
    <location>
        <begin position="1"/>
        <end position="30"/>
    </location>
</feature>
<dbReference type="EMBL" id="JACSGT010000002">
    <property type="protein sequence ID" value="MCF2221090.1"/>
    <property type="molecule type" value="Genomic_DNA"/>
</dbReference>
<reference evidence="2" key="1">
    <citation type="submission" date="2021-08" db="EMBL/GenBank/DDBJ databases">
        <title>Complete genome sequence of Chryseobacterium sp strain PS-8.</title>
        <authorList>
            <person name="Das S.K."/>
        </authorList>
    </citation>
    <scope>NUCLEOTIDE SEQUENCE</scope>
    <source>
        <strain evidence="2">PS-8</strain>
    </source>
</reference>
<name>A0ABS9CAT9_9FLAO</name>
<evidence type="ECO:0000313" key="3">
    <source>
        <dbReference type="Proteomes" id="UP001430374"/>
    </source>
</evidence>
<sequence>MTIDLKDTVQELSDNTGNKKPERSNEVKEVLVKSKKTLKELQRTESKSKQDDQINAVVKAAAKVQKQIELSGKQNL</sequence>
<evidence type="ECO:0000256" key="1">
    <source>
        <dbReference type="SAM" id="MobiDB-lite"/>
    </source>
</evidence>
<feature type="compositionally biased region" description="Basic and acidic residues" evidence="1">
    <location>
        <begin position="17"/>
        <end position="30"/>
    </location>
</feature>
<evidence type="ECO:0000313" key="2">
    <source>
        <dbReference type="EMBL" id="MCF2221090.1"/>
    </source>
</evidence>
<dbReference type="Proteomes" id="UP001430374">
    <property type="component" value="Unassembled WGS sequence"/>
</dbReference>
<accession>A0ABS9CAT9</accession>
<dbReference type="RefSeq" id="WP_235132436.1">
    <property type="nucleotide sequence ID" value="NZ_JACSGT010000002.1"/>
</dbReference>
<organism evidence="2 3">
    <name type="scientific">Chryseobacterium indicum</name>
    <dbReference type="NCBI Taxonomy" id="2766954"/>
    <lineage>
        <taxon>Bacteria</taxon>
        <taxon>Pseudomonadati</taxon>
        <taxon>Bacteroidota</taxon>
        <taxon>Flavobacteriia</taxon>
        <taxon>Flavobacteriales</taxon>
        <taxon>Weeksellaceae</taxon>
        <taxon>Chryseobacterium group</taxon>
        <taxon>Chryseobacterium</taxon>
    </lineage>
</organism>
<comment type="caution">
    <text evidence="2">The sequence shown here is derived from an EMBL/GenBank/DDBJ whole genome shotgun (WGS) entry which is preliminary data.</text>
</comment>
<gene>
    <name evidence="2" type="ORF">H9Q08_17525</name>
</gene>